<dbReference type="Proteomes" id="UP000500826">
    <property type="component" value="Chromosome"/>
</dbReference>
<evidence type="ECO:0000313" key="2">
    <source>
        <dbReference type="Proteomes" id="UP000500826"/>
    </source>
</evidence>
<dbReference type="EMBL" id="CP053418">
    <property type="protein sequence ID" value="QJW84284.1"/>
    <property type="molecule type" value="Genomic_DNA"/>
</dbReference>
<keyword evidence="2" id="KW-1185">Reference proteome</keyword>
<proteinExistence type="predicted"/>
<sequence>MARAESKSSLDAAKNRLVAVALLLLETVDIGTQVEGFARMLDVVSEIDVDGSMEKDEGLKSLCRDGLAKNLDVLLIETAYQFDVLKGVIRAYAESDPHEGLALCMRLNTVFRRDEAIVFFVKNYVTSLSRPISCALLLQCIAQIVDVEASAEALLTSVSTIAKRKPALADSSLPLVSACRALEPRAQENGRLEGLCGPDPRLLTASPDRGGAGRLLQLSLCAECGVVPQNRWVCDG</sequence>
<protein>
    <recommendedName>
        <fullName evidence="3">Clathrin/coatomer adaptor adaptin-like N-terminal domain-containing protein</fullName>
    </recommendedName>
</protein>
<evidence type="ECO:0008006" key="3">
    <source>
        <dbReference type="Google" id="ProtNLM"/>
    </source>
</evidence>
<organism evidence="1 2">
    <name type="scientific">Ramlibacter terrae</name>
    <dbReference type="NCBI Taxonomy" id="2732511"/>
    <lineage>
        <taxon>Bacteria</taxon>
        <taxon>Pseudomonadati</taxon>
        <taxon>Pseudomonadota</taxon>
        <taxon>Betaproteobacteria</taxon>
        <taxon>Burkholderiales</taxon>
        <taxon>Comamonadaceae</taxon>
        <taxon>Ramlibacter</taxon>
    </lineage>
</organism>
<accession>A0ABX6P2E0</accession>
<evidence type="ECO:0000313" key="1">
    <source>
        <dbReference type="EMBL" id="QJW84284.1"/>
    </source>
</evidence>
<gene>
    <name evidence="1" type="ORF">HK414_12040</name>
</gene>
<reference evidence="1 2" key="2">
    <citation type="submission" date="2020-05" db="EMBL/GenBank/DDBJ databases">
        <authorList>
            <person name="Khan S.A."/>
            <person name="Jeon C.O."/>
            <person name="Chun B.H."/>
        </authorList>
    </citation>
    <scope>NUCLEOTIDE SEQUENCE [LARGE SCALE GENOMIC DNA]</scope>
    <source>
        <strain evidence="1 2">H242</strain>
    </source>
</reference>
<reference evidence="1 2" key="1">
    <citation type="submission" date="2020-05" db="EMBL/GenBank/DDBJ databases">
        <title>Ramlibacter rhizophilus sp. nov., isolated from rhizosphere soil of national flower Mugunghwa from South Korea.</title>
        <authorList>
            <person name="Zheng-Fei Y."/>
            <person name="Huan T."/>
        </authorList>
    </citation>
    <scope>NUCLEOTIDE SEQUENCE [LARGE SCALE GENOMIC DNA]</scope>
    <source>
        <strain evidence="1 2">H242</strain>
    </source>
</reference>
<name>A0ABX6P2E0_9BURK</name>